<keyword evidence="7" id="KW-1185">Reference proteome</keyword>
<evidence type="ECO:0000313" key="7">
    <source>
        <dbReference type="Proteomes" id="UP001597108"/>
    </source>
</evidence>
<dbReference type="PANTHER" id="PTHR10361:SF28">
    <property type="entry name" value="P3 PROTEIN-RELATED"/>
    <property type="match status" value="1"/>
</dbReference>
<feature type="transmembrane region" description="Helical" evidence="5">
    <location>
        <begin position="42"/>
        <end position="61"/>
    </location>
</feature>
<dbReference type="Proteomes" id="UP001597108">
    <property type="component" value="Unassembled WGS sequence"/>
</dbReference>
<dbReference type="RefSeq" id="WP_386074440.1">
    <property type="nucleotide sequence ID" value="NZ_JBHTJT010000012.1"/>
</dbReference>
<comment type="caution">
    <text evidence="6">The sequence shown here is derived from an EMBL/GenBank/DDBJ whole genome shotgun (WGS) entry which is preliminary data.</text>
</comment>
<reference evidence="7" key="1">
    <citation type="journal article" date="2019" name="Int. J. Syst. Evol. Microbiol.">
        <title>The Global Catalogue of Microorganisms (GCM) 10K type strain sequencing project: providing services to taxonomists for standard genome sequencing and annotation.</title>
        <authorList>
            <consortium name="The Broad Institute Genomics Platform"/>
            <consortium name="The Broad Institute Genome Sequencing Center for Infectious Disease"/>
            <person name="Wu L."/>
            <person name="Ma J."/>
        </authorList>
    </citation>
    <scope>NUCLEOTIDE SEQUENCE [LARGE SCALE GENOMIC DNA]</scope>
    <source>
        <strain evidence="7">CCUG 60524</strain>
    </source>
</reference>
<dbReference type="InterPro" id="IPR038770">
    <property type="entry name" value="Na+/solute_symporter_sf"/>
</dbReference>
<dbReference type="Pfam" id="PF01758">
    <property type="entry name" value="SBF"/>
    <property type="match status" value="1"/>
</dbReference>
<dbReference type="PANTHER" id="PTHR10361">
    <property type="entry name" value="SODIUM-BILE ACID COTRANSPORTER"/>
    <property type="match status" value="1"/>
</dbReference>
<keyword evidence="2 5" id="KW-0812">Transmembrane</keyword>
<evidence type="ECO:0000256" key="5">
    <source>
        <dbReference type="SAM" id="Phobius"/>
    </source>
</evidence>
<name>A0ABW3IPT4_9RHOB</name>
<protein>
    <submittedName>
        <fullName evidence="6">Bile acid:sodium symporter family protein</fullName>
    </submittedName>
</protein>
<organism evidence="6 7">
    <name type="scientific">Tropicimonas aquimaris</name>
    <dbReference type="NCBI Taxonomy" id="914152"/>
    <lineage>
        <taxon>Bacteria</taxon>
        <taxon>Pseudomonadati</taxon>
        <taxon>Pseudomonadota</taxon>
        <taxon>Alphaproteobacteria</taxon>
        <taxon>Rhodobacterales</taxon>
        <taxon>Roseobacteraceae</taxon>
        <taxon>Tropicimonas</taxon>
    </lineage>
</organism>
<feature type="transmembrane region" description="Helical" evidence="5">
    <location>
        <begin position="174"/>
        <end position="191"/>
    </location>
</feature>
<dbReference type="InterPro" id="IPR004710">
    <property type="entry name" value="Bilac:Na_transpt"/>
</dbReference>
<accession>A0ABW3IPT4</accession>
<keyword evidence="3 5" id="KW-1133">Transmembrane helix</keyword>
<evidence type="ECO:0000313" key="6">
    <source>
        <dbReference type="EMBL" id="MFD0980107.1"/>
    </source>
</evidence>
<feature type="transmembrane region" description="Helical" evidence="5">
    <location>
        <begin position="197"/>
        <end position="218"/>
    </location>
</feature>
<gene>
    <name evidence="6" type="ORF">ACFQ2S_10650</name>
</gene>
<evidence type="ECO:0000256" key="1">
    <source>
        <dbReference type="ARBA" id="ARBA00004141"/>
    </source>
</evidence>
<evidence type="ECO:0000256" key="3">
    <source>
        <dbReference type="ARBA" id="ARBA00022989"/>
    </source>
</evidence>
<feature type="transmembrane region" description="Helical" evidence="5">
    <location>
        <begin position="96"/>
        <end position="123"/>
    </location>
</feature>
<sequence>MPDAIVLFTGLVVFAQMFDMGLQHIPGSAMRLYRETRPLLRALLSSLVMVPLAAFLLIAMLPVSAEVAIGLVLLAAAPGAPLTTRRSEAAGADREFVTALQVTLAALAVLTMPLVIALFESAIELPPPEVAPATIARQVALVTFVPLALGWLFVRFAPEAVRRHAPRLSRASKLLFAAFIVAVVLALALVPELRNKLLIGWLGAAAVLALAAAALVSGHWLGGPKDSRRGGLAIVTVARNLGLALYIAERSEPTLAAIPTILSYGLLAMLLAMAYARWIRRRIDTG</sequence>
<keyword evidence="4 5" id="KW-0472">Membrane</keyword>
<feature type="transmembrane region" description="Helical" evidence="5">
    <location>
        <begin position="254"/>
        <end position="276"/>
    </location>
</feature>
<feature type="transmembrane region" description="Helical" evidence="5">
    <location>
        <begin position="6"/>
        <end position="22"/>
    </location>
</feature>
<dbReference type="EMBL" id="JBHTJT010000012">
    <property type="protein sequence ID" value="MFD0980107.1"/>
    <property type="molecule type" value="Genomic_DNA"/>
</dbReference>
<proteinExistence type="predicted"/>
<feature type="transmembrane region" description="Helical" evidence="5">
    <location>
        <begin position="67"/>
        <end position="84"/>
    </location>
</feature>
<dbReference type="InterPro" id="IPR002657">
    <property type="entry name" value="BilAc:Na_symport/Acr3"/>
</dbReference>
<dbReference type="Gene3D" id="1.20.1530.20">
    <property type="match status" value="1"/>
</dbReference>
<comment type="subcellular location">
    <subcellularLocation>
        <location evidence="1">Membrane</location>
        <topology evidence="1">Multi-pass membrane protein</topology>
    </subcellularLocation>
</comment>
<evidence type="ECO:0000256" key="2">
    <source>
        <dbReference type="ARBA" id="ARBA00022692"/>
    </source>
</evidence>
<feature type="transmembrane region" description="Helical" evidence="5">
    <location>
        <begin position="135"/>
        <end position="154"/>
    </location>
</feature>
<evidence type="ECO:0000256" key="4">
    <source>
        <dbReference type="ARBA" id="ARBA00023136"/>
    </source>
</evidence>
<feature type="transmembrane region" description="Helical" evidence="5">
    <location>
        <begin position="230"/>
        <end position="248"/>
    </location>
</feature>